<feature type="transmembrane region" description="Helical" evidence="10">
    <location>
        <begin position="232"/>
        <end position="254"/>
    </location>
</feature>
<evidence type="ECO:0000256" key="7">
    <source>
        <dbReference type="ARBA" id="ARBA00023170"/>
    </source>
</evidence>
<evidence type="ECO:0000256" key="10">
    <source>
        <dbReference type="SAM" id="Phobius"/>
    </source>
</evidence>
<keyword evidence="8" id="KW-0807">Transducer</keyword>
<dbReference type="SUPFAM" id="SSF81321">
    <property type="entry name" value="Family A G protein-coupled receptor-like"/>
    <property type="match status" value="1"/>
</dbReference>
<dbReference type="PRINTS" id="PR00237">
    <property type="entry name" value="GPCRRHODOPSN"/>
</dbReference>
<gene>
    <name evidence="12" type="ORF">ONB1V03_LOCUS8816</name>
</gene>
<keyword evidence="3 10" id="KW-0812">Transmembrane</keyword>
<evidence type="ECO:0000256" key="1">
    <source>
        <dbReference type="ARBA" id="ARBA00004141"/>
    </source>
</evidence>
<dbReference type="GO" id="GO:0004930">
    <property type="term" value="F:G protein-coupled receptor activity"/>
    <property type="evidence" value="ECO:0007669"/>
    <property type="project" value="UniProtKB-KW"/>
</dbReference>
<feature type="domain" description="G-protein coupled receptors family 1 profile" evidence="11">
    <location>
        <begin position="1"/>
        <end position="251"/>
    </location>
</feature>
<feature type="transmembrane region" description="Helical" evidence="10">
    <location>
        <begin position="7"/>
        <end position="25"/>
    </location>
</feature>
<keyword evidence="4 10" id="KW-1133">Transmembrane helix</keyword>
<evidence type="ECO:0000256" key="8">
    <source>
        <dbReference type="ARBA" id="ARBA00023224"/>
    </source>
</evidence>
<organism evidence="12">
    <name type="scientific">Oppiella nova</name>
    <dbReference type="NCBI Taxonomy" id="334625"/>
    <lineage>
        <taxon>Eukaryota</taxon>
        <taxon>Metazoa</taxon>
        <taxon>Ecdysozoa</taxon>
        <taxon>Arthropoda</taxon>
        <taxon>Chelicerata</taxon>
        <taxon>Arachnida</taxon>
        <taxon>Acari</taxon>
        <taxon>Acariformes</taxon>
        <taxon>Sarcoptiformes</taxon>
        <taxon>Oribatida</taxon>
        <taxon>Brachypylina</taxon>
        <taxon>Oppioidea</taxon>
        <taxon>Oppiidae</taxon>
        <taxon>Oppiella</taxon>
    </lineage>
</organism>
<evidence type="ECO:0000256" key="2">
    <source>
        <dbReference type="ARBA" id="ARBA00010663"/>
    </source>
</evidence>
<dbReference type="Gene3D" id="1.20.1070.10">
    <property type="entry name" value="Rhodopsin 7-helix transmembrane proteins"/>
    <property type="match status" value="1"/>
</dbReference>
<keyword evidence="7" id="KW-0675">Receptor</keyword>
<keyword evidence="6 10" id="KW-0472">Membrane</keyword>
<feature type="non-terminal residue" evidence="12">
    <location>
        <position position="1"/>
    </location>
</feature>
<dbReference type="PANTHER" id="PTHR45695:SF30">
    <property type="entry name" value="GASTRIN_CHOLECYSTOKININ TYPE B RECEPTOR"/>
    <property type="match status" value="1"/>
</dbReference>
<evidence type="ECO:0000256" key="3">
    <source>
        <dbReference type="ARBA" id="ARBA00022692"/>
    </source>
</evidence>
<dbReference type="GO" id="GO:0005886">
    <property type="term" value="C:plasma membrane"/>
    <property type="evidence" value="ECO:0007669"/>
    <property type="project" value="TreeGrafter"/>
</dbReference>
<evidence type="ECO:0000256" key="6">
    <source>
        <dbReference type="ARBA" id="ARBA00023136"/>
    </source>
</evidence>
<evidence type="ECO:0000256" key="9">
    <source>
        <dbReference type="SAM" id="MobiDB-lite"/>
    </source>
</evidence>
<dbReference type="Proteomes" id="UP000728032">
    <property type="component" value="Unassembled WGS sequence"/>
</dbReference>
<dbReference type="AlphaFoldDB" id="A0A7R9M265"/>
<dbReference type="PROSITE" id="PS50262">
    <property type="entry name" value="G_PROTEIN_RECEP_F1_2"/>
    <property type="match status" value="1"/>
</dbReference>
<dbReference type="Pfam" id="PF00001">
    <property type="entry name" value="7tm_1"/>
    <property type="match status" value="1"/>
</dbReference>
<comment type="subcellular location">
    <subcellularLocation>
        <location evidence="1">Membrane</location>
        <topology evidence="1">Multi-pass membrane protein</topology>
    </subcellularLocation>
</comment>
<dbReference type="EMBL" id="CAJPVJ010005212">
    <property type="protein sequence ID" value="CAG2169338.1"/>
    <property type="molecule type" value="Genomic_DNA"/>
</dbReference>
<dbReference type="PANTHER" id="PTHR45695">
    <property type="entry name" value="LEUCOKININ RECEPTOR-RELATED"/>
    <property type="match status" value="1"/>
</dbReference>
<keyword evidence="13" id="KW-1185">Reference proteome</keyword>
<feature type="region of interest" description="Disordered" evidence="9">
    <location>
        <begin position="285"/>
        <end position="304"/>
    </location>
</feature>
<evidence type="ECO:0000256" key="4">
    <source>
        <dbReference type="ARBA" id="ARBA00022989"/>
    </source>
</evidence>
<sequence length="304" mass="34527">MIAVIWTANMFLMSPIAILSQLLPIHTSGKFKCREVWPSDTSEELFNLSLLLLLLIIPFVLMALNYTLISKELYGTLNILQLRHQKDQYLADRPNHTNNNNNINSHFMTFMDFTDSPSTSMSSPDNNNVTYNCNCNHGICTSNHSSMSNRTNVLIISAGINGSESTTSTVVKKVKIGNSRGVLTQMVNKKRIIRMLCVLVLEFFICWTPVYVINIWSLYWPKQMYSMVSPTIISYIHLLSYLSSCTNPITYCFMHKKFREAMMMWCRNGGSPNRYVITDLDQSSSTNQSLSAHTNSTGVPNTTR</sequence>
<name>A0A7R9M265_9ACAR</name>
<evidence type="ECO:0000259" key="11">
    <source>
        <dbReference type="PROSITE" id="PS50262"/>
    </source>
</evidence>
<comment type="similarity">
    <text evidence="2">Belongs to the G-protein coupled receptor 1 family.</text>
</comment>
<dbReference type="EMBL" id="OC920037">
    <property type="protein sequence ID" value="CAD7652151.1"/>
    <property type="molecule type" value="Genomic_DNA"/>
</dbReference>
<dbReference type="InterPro" id="IPR017452">
    <property type="entry name" value="GPCR_Rhodpsn_7TM"/>
</dbReference>
<protein>
    <recommendedName>
        <fullName evidence="11">G-protein coupled receptors family 1 profile domain-containing protein</fullName>
    </recommendedName>
</protein>
<feature type="transmembrane region" description="Helical" evidence="10">
    <location>
        <begin position="196"/>
        <end position="220"/>
    </location>
</feature>
<accession>A0A7R9M265</accession>
<reference evidence="12" key="1">
    <citation type="submission" date="2020-11" db="EMBL/GenBank/DDBJ databases">
        <authorList>
            <person name="Tran Van P."/>
        </authorList>
    </citation>
    <scope>NUCLEOTIDE SEQUENCE</scope>
</reference>
<evidence type="ECO:0000313" key="13">
    <source>
        <dbReference type="Proteomes" id="UP000728032"/>
    </source>
</evidence>
<feature type="transmembrane region" description="Helical" evidence="10">
    <location>
        <begin position="45"/>
        <end position="64"/>
    </location>
</feature>
<proteinExistence type="inferred from homology"/>
<evidence type="ECO:0000256" key="5">
    <source>
        <dbReference type="ARBA" id="ARBA00023040"/>
    </source>
</evidence>
<evidence type="ECO:0000313" key="12">
    <source>
        <dbReference type="EMBL" id="CAD7652151.1"/>
    </source>
</evidence>
<dbReference type="OrthoDB" id="10037617at2759"/>
<dbReference type="InterPro" id="IPR000276">
    <property type="entry name" value="GPCR_Rhodpsn"/>
</dbReference>
<keyword evidence="5" id="KW-0297">G-protein coupled receptor</keyword>